<dbReference type="AlphaFoldDB" id="A0A0F7JJX4"/>
<feature type="transmembrane region" description="Helical" evidence="2">
    <location>
        <begin position="105"/>
        <end position="125"/>
    </location>
</feature>
<evidence type="ECO:0000256" key="2">
    <source>
        <dbReference type="SAM" id="Phobius"/>
    </source>
</evidence>
<dbReference type="Proteomes" id="UP001185331">
    <property type="component" value="Unassembled WGS sequence"/>
</dbReference>
<keyword evidence="5" id="KW-1185">Reference proteome</keyword>
<organism evidence="3 5">
    <name type="scientific">Deinococcus soli</name>
    <name type="common">ex Cha et al. 2016</name>
    <dbReference type="NCBI Taxonomy" id="1309411"/>
    <lineage>
        <taxon>Bacteria</taxon>
        <taxon>Thermotogati</taxon>
        <taxon>Deinococcota</taxon>
        <taxon>Deinococci</taxon>
        <taxon>Deinococcales</taxon>
        <taxon>Deinococcaceae</taxon>
        <taxon>Deinococcus</taxon>
    </lineage>
</organism>
<feature type="transmembrane region" description="Helical" evidence="2">
    <location>
        <begin position="145"/>
        <end position="169"/>
    </location>
</feature>
<dbReference type="EMBL" id="JAVDQK010000002">
    <property type="protein sequence ID" value="MDR6217241.1"/>
    <property type="molecule type" value="Genomic_DNA"/>
</dbReference>
<keyword evidence="2" id="KW-0812">Transmembrane</keyword>
<reference evidence="3 5" key="1">
    <citation type="submission" date="2015-01" db="EMBL/GenBank/DDBJ databases">
        <title>Deinococcus soli/N5/whole genome sequencing.</title>
        <authorList>
            <person name="Kim M.K."/>
            <person name="Srinivasan S."/>
            <person name="Lee J.-J."/>
        </authorList>
    </citation>
    <scope>NUCLEOTIDE SEQUENCE [LARGE SCALE GENOMIC DNA]</scope>
    <source>
        <strain evidence="3 5">N5</strain>
    </source>
</reference>
<accession>A0A0F7JJX4</accession>
<evidence type="ECO:0000256" key="1">
    <source>
        <dbReference type="SAM" id="MobiDB-lite"/>
    </source>
</evidence>
<protein>
    <submittedName>
        <fullName evidence="3">Uncharacterized protein</fullName>
    </submittedName>
</protein>
<gene>
    <name evidence="4" type="ORF">J2Y00_000798</name>
    <name evidence="3" type="ORF">SY84_01825</name>
</gene>
<evidence type="ECO:0000313" key="5">
    <source>
        <dbReference type="Proteomes" id="UP000034024"/>
    </source>
</evidence>
<reference evidence="4" key="2">
    <citation type="submission" date="2023-07" db="EMBL/GenBank/DDBJ databases">
        <title>Sorghum-associated microbial communities from plants grown in Nebraska, USA.</title>
        <authorList>
            <person name="Schachtman D."/>
        </authorList>
    </citation>
    <scope>NUCLEOTIDE SEQUENCE</scope>
    <source>
        <strain evidence="4">BE330</strain>
    </source>
</reference>
<sequence length="179" mass="19114">MTPDEWNDGIRNEADSVQDTDWSQDTRRHLRRQAWLTATVITLGFTVVTLSLMATLNAALIGSLPALTSGITQVFATPLNPAWALVAGLGYLLTRQGFTPVQAAGVLLTVKLLGSVATRLVTLNVPSTFPDGTTILFDILPSPQAFISGPMLVSLILNFVVLGAGIGLARINFPRTRTA</sequence>
<evidence type="ECO:0000313" key="4">
    <source>
        <dbReference type="EMBL" id="MDR6217241.1"/>
    </source>
</evidence>
<evidence type="ECO:0000313" key="3">
    <source>
        <dbReference type="EMBL" id="AKH15992.1"/>
    </source>
</evidence>
<feature type="region of interest" description="Disordered" evidence="1">
    <location>
        <begin position="1"/>
        <end position="23"/>
    </location>
</feature>
<keyword evidence="2" id="KW-1133">Transmembrane helix</keyword>
<feature type="transmembrane region" description="Helical" evidence="2">
    <location>
        <begin position="34"/>
        <end position="54"/>
    </location>
</feature>
<keyword evidence="2" id="KW-0472">Membrane</keyword>
<dbReference type="Proteomes" id="UP000034024">
    <property type="component" value="Chromosome"/>
</dbReference>
<dbReference type="RefSeq" id="WP_046842568.1">
    <property type="nucleotide sequence ID" value="NZ_CP011389.1"/>
</dbReference>
<feature type="transmembrane region" description="Helical" evidence="2">
    <location>
        <begin position="74"/>
        <end position="93"/>
    </location>
</feature>
<name>A0A0F7JJX4_9DEIO</name>
<dbReference type="KEGG" id="dch:SY84_01825"/>
<dbReference type="EMBL" id="CP011389">
    <property type="protein sequence ID" value="AKH15992.1"/>
    <property type="molecule type" value="Genomic_DNA"/>
</dbReference>
<proteinExistence type="predicted"/>
<dbReference type="PATRIC" id="fig|1309411.5.peg.386"/>
<dbReference type="OrthoDB" id="70495at2"/>